<organism evidence="1 2">
    <name type="scientific">Candidatus Uhrbacteria bacterium RIFCSPLOWO2_01_FULL_47_24</name>
    <dbReference type="NCBI Taxonomy" id="1802401"/>
    <lineage>
        <taxon>Bacteria</taxon>
        <taxon>Candidatus Uhriibacteriota</taxon>
    </lineage>
</organism>
<evidence type="ECO:0000313" key="2">
    <source>
        <dbReference type="Proteomes" id="UP000176897"/>
    </source>
</evidence>
<dbReference type="EMBL" id="MGEJ01000007">
    <property type="protein sequence ID" value="OGL81354.1"/>
    <property type="molecule type" value="Genomic_DNA"/>
</dbReference>
<gene>
    <name evidence="1" type="ORF">A3B21_00310</name>
</gene>
<proteinExistence type="predicted"/>
<evidence type="ECO:0008006" key="3">
    <source>
        <dbReference type="Google" id="ProtNLM"/>
    </source>
</evidence>
<dbReference type="STRING" id="1802401.A3B21_00310"/>
<dbReference type="AlphaFoldDB" id="A0A1F7UUF7"/>
<dbReference type="Proteomes" id="UP000176897">
    <property type="component" value="Unassembled WGS sequence"/>
</dbReference>
<reference evidence="1 2" key="1">
    <citation type="journal article" date="2016" name="Nat. Commun.">
        <title>Thousands of microbial genomes shed light on interconnected biogeochemical processes in an aquifer system.</title>
        <authorList>
            <person name="Anantharaman K."/>
            <person name="Brown C.T."/>
            <person name="Hug L.A."/>
            <person name="Sharon I."/>
            <person name="Castelle C.J."/>
            <person name="Probst A.J."/>
            <person name="Thomas B.C."/>
            <person name="Singh A."/>
            <person name="Wilkins M.J."/>
            <person name="Karaoz U."/>
            <person name="Brodie E.L."/>
            <person name="Williams K.H."/>
            <person name="Hubbard S.S."/>
            <person name="Banfield J.F."/>
        </authorList>
    </citation>
    <scope>NUCLEOTIDE SEQUENCE [LARGE SCALE GENOMIC DNA]</scope>
</reference>
<sequence>MKRTFVLIRVKEKLFFLWRIIERMRGQLTTLHRRPMYAKDYALVRDASTDNAHLAVVLQGPIVKEADFTLETLKFYRIIFPNTPVIVSTWDDEDAEYLDRLRKEGAEVLLNKKPTYPGPSNVNFQIISTAAGIQRAKDSGVDYVIKNRTDQRVYNPNSRKFLLNLIKTFPLNHHYPLQKQRIVNLCFATFKYKLYHASDTFMSGAIEDMLLYFDVALVRDQPRDKIFIPEHYLFSEFLKRIGRTLKGTLEDSWETYAQHIVVVDQASLDLYWHKPKRHREYPEREYHRNENRLVYFSEWLNLYVEKGI</sequence>
<dbReference type="InterPro" id="IPR011122">
    <property type="entry name" value="WavE"/>
</dbReference>
<accession>A0A1F7UUF7</accession>
<name>A0A1F7UUF7_9BACT</name>
<evidence type="ECO:0000313" key="1">
    <source>
        <dbReference type="EMBL" id="OGL81354.1"/>
    </source>
</evidence>
<protein>
    <recommendedName>
        <fullName evidence="3">WavE lipopolysaccharide synthesis</fullName>
    </recommendedName>
</protein>
<dbReference type="Pfam" id="PF07507">
    <property type="entry name" value="WavE"/>
    <property type="match status" value="1"/>
</dbReference>
<comment type="caution">
    <text evidence="1">The sequence shown here is derived from an EMBL/GenBank/DDBJ whole genome shotgun (WGS) entry which is preliminary data.</text>
</comment>